<gene>
    <name evidence="4" type="ORF">TWF730_009131</name>
</gene>
<dbReference type="Proteomes" id="UP001373714">
    <property type="component" value="Unassembled WGS sequence"/>
</dbReference>
<dbReference type="InterPro" id="IPR050334">
    <property type="entry name" value="Molybdenum_import_ModC"/>
</dbReference>
<evidence type="ECO:0000313" key="5">
    <source>
        <dbReference type="Proteomes" id="UP001373714"/>
    </source>
</evidence>
<evidence type="ECO:0000256" key="1">
    <source>
        <dbReference type="ARBA" id="ARBA00022741"/>
    </source>
</evidence>
<dbReference type="GO" id="GO:0016887">
    <property type="term" value="F:ATP hydrolysis activity"/>
    <property type="evidence" value="ECO:0007669"/>
    <property type="project" value="InterPro"/>
</dbReference>
<evidence type="ECO:0000259" key="3">
    <source>
        <dbReference type="PROSITE" id="PS50893"/>
    </source>
</evidence>
<dbReference type="SUPFAM" id="SSF52540">
    <property type="entry name" value="P-loop containing nucleoside triphosphate hydrolases"/>
    <property type="match status" value="2"/>
</dbReference>
<dbReference type="EMBL" id="JAVHNS010000006">
    <property type="protein sequence ID" value="KAK6352301.1"/>
    <property type="molecule type" value="Genomic_DNA"/>
</dbReference>
<dbReference type="InterPro" id="IPR003593">
    <property type="entry name" value="AAA+_ATPase"/>
</dbReference>
<dbReference type="SMART" id="SM00382">
    <property type="entry name" value="AAA"/>
    <property type="match status" value="2"/>
</dbReference>
<feature type="domain" description="ABC transporter" evidence="3">
    <location>
        <begin position="6"/>
        <end position="284"/>
    </location>
</feature>
<dbReference type="PANTHER" id="PTHR43514:SF4">
    <property type="entry name" value="ABC TRANSPORTER I FAMILY MEMBER 10"/>
    <property type="match status" value="1"/>
</dbReference>
<dbReference type="Gene3D" id="3.40.50.300">
    <property type="entry name" value="P-loop containing nucleotide triphosphate hydrolases"/>
    <property type="match status" value="2"/>
</dbReference>
<keyword evidence="1" id="KW-0547">Nucleotide-binding</keyword>
<comment type="caution">
    <text evidence="4">The sequence shown here is derived from an EMBL/GenBank/DDBJ whole genome shotgun (WGS) entry which is preliminary data.</text>
</comment>
<feature type="domain" description="ABC transporter" evidence="3">
    <location>
        <begin position="325"/>
        <end position="555"/>
    </location>
</feature>
<dbReference type="InterPro" id="IPR027417">
    <property type="entry name" value="P-loop_NTPase"/>
</dbReference>
<protein>
    <recommendedName>
        <fullName evidence="3">ABC transporter domain-containing protein</fullName>
    </recommendedName>
</protein>
<reference evidence="4 5" key="1">
    <citation type="submission" date="2019-10" db="EMBL/GenBank/DDBJ databases">
        <authorList>
            <person name="Palmer J.M."/>
        </authorList>
    </citation>
    <scope>NUCLEOTIDE SEQUENCE [LARGE SCALE GENOMIC DNA]</scope>
    <source>
        <strain evidence="4 5">TWF730</strain>
    </source>
</reference>
<accession>A0AAV9UXF5</accession>
<keyword evidence="2" id="KW-0067">ATP-binding</keyword>
<evidence type="ECO:0000256" key="2">
    <source>
        <dbReference type="ARBA" id="ARBA00022840"/>
    </source>
</evidence>
<organism evidence="4 5">
    <name type="scientific">Orbilia blumenaviensis</name>
    <dbReference type="NCBI Taxonomy" id="1796055"/>
    <lineage>
        <taxon>Eukaryota</taxon>
        <taxon>Fungi</taxon>
        <taxon>Dikarya</taxon>
        <taxon>Ascomycota</taxon>
        <taxon>Pezizomycotina</taxon>
        <taxon>Orbiliomycetes</taxon>
        <taxon>Orbiliales</taxon>
        <taxon>Orbiliaceae</taxon>
        <taxon>Orbilia</taxon>
    </lineage>
</organism>
<dbReference type="PANTHER" id="PTHR43514">
    <property type="entry name" value="ABC TRANSPORTER I FAMILY MEMBER 10"/>
    <property type="match status" value="1"/>
</dbReference>
<dbReference type="Pfam" id="PF00005">
    <property type="entry name" value="ABC_tran"/>
    <property type="match status" value="2"/>
</dbReference>
<dbReference type="PROSITE" id="PS50893">
    <property type="entry name" value="ABC_TRANSPORTER_2"/>
    <property type="match status" value="2"/>
</dbReference>
<evidence type="ECO:0000313" key="4">
    <source>
        <dbReference type="EMBL" id="KAK6352301.1"/>
    </source>
</evidence>
<name>A0AAV9UXF5_9PEZI</name>
<dbReference type="InterPro" id="IPR003439">
    <property type="entry name" value="ABC_transporter-like_ATP-bd"/>
</dbReference>
<dbReference type="AlphaFoldDB" id="A0AAV9UXF5"/>
<dbReference type="GO" id="GO:0005524">
    <property type="term" value="F:ATP binding"/>
    <property type="evidence" value="ECO:0007669"/>
    <property type="project" value="UniProtKB-KW"/>
</dbReference>
<keyword evidence="5" id="KW-1185">Reference proteome</keyword>
<sequence>MTSPLIRIVNSAFQRTTGGPTFFPSLNFTLQSISSSASKPQRWSIIGPSNSGKSTFLQVLQGSHICTPIVGRSYPALTDKKKYPASSIALVDFSAQGAFGESVKGEYMSSRYESRRGATDLTLRQWLERTALHLPLYTDNFDFEAHVATRAADVPLETVTTGLRLTGLLDQPVSTLSNGQGRRARIAQALLRGVDLLLLDEPFMGLDPWSIERLSGLIQRISTPEAANDPSKIASQVVVTQRPQDHLPDWVTHIAYLHDIQVLTMGVREEVLAETSKRGIRIGDGDKQDDGILHKVYGVGTNSFPKNGETKSVEAPEETKREPVVEMEGIKISYRDREILKDFAWTIRRGDRWGLFGPNGSGKTTLLAIITSDHPLSYSQPVKLFGRSRLPTKGSPGISVFELQALIGHSSPEIHQFFPRRLSLRKCVESAWADTFITRPHFPPNGKEIVDNIFKYFKISSEEQSREFGECGVSTQRLALFMRAVIKKPDIVILDEAFSGMDEKLRDRCMGWLEEELQERQALIVVSHLDGEVPRVVDKWVRLRDAGEGESAVFGCRD</sequence>
<proteinExistence type="predicted"/>